<protein>
    <submittedName>
        <fullName evidence="2">Uncharacterized protein</fullName>
    </submittedName>
</protein>
<comment type="caution">
    <text evidence="2">The sequence shown here is derived from an EMBL/GenBank/DDBJ whole genome shotgun (WGS) entry which is preliminary data.</text>
</comment>
<dbReference type="InterPro" id="IPR044210">
    <property type="entry name" value="Tfc3-like"/>
</dbReference>
<feature type="compositionally biased region" description="Basic and acidic residues" evidence="1">
    <location>
        <begin position="290"/>
        <end position="299"/>
    </location>
</feature>
<name>A0AA88YL03_PINIB</name>
<evidence type="ECO:0000256" key="1">
    <source>
        <dbReference type="SAM" id="MobiDB-lite"/>
    </source>
</evidence>
<sequence length="552" mass="62468">MLQVPENIPDSAKDSINRIHNLRSILKHTDMIHDPRAFRMYGYRPKYQRAQTIHHVLFYLLYDYRGKIHADRGLGSRPQIPVIDSQDKTGNQSENESCKVDVPVQGEGESTKTECPEQSTSGDQGKIFQFGSDGCYNEKAATEGQSQSEGPNVGNNEGQGQNEGGGKIEGQTQLKGQTQNEGHSLNEGQGQNEGWDLNEGQGQNKGQGQNEIQTQKEGGGQNEDQGQNVSQSKLEGEVKNKDQSQNEDQGYMETSKTIDQIQSLCDEEGSNTNNQGTLDQQQATEQNITGEDKKNKEGGTDQETDSAPSKGSPEMMEESVSLKIAKLIEDMPEPPVYLNEYTWRRYLPPLPQHIGFPEGWVLVSDILLHLPVSIFCSLNMIAYRVSINHSVLEIIHDAYRIPGLRELLNDPIKSLYPVICLPKELTHYLLYARKYIYSFHENCINLCNMGLISFGPQLLKEKDKVFIYLRKMTSLLDTRKSPQGCCVTKLSSRAERLYYMFKTEDDLENYWTDLRQFAFNSNLGFRSKFKYIVRVLLPLASYTVNMEFSAQR</sequence>
<feature type="compositionally biased region" description="Low complexity" evidence="1">
    <location>
        <begin position="149"/>
        <end position="160"/>
    </location>
</feature>
<dbReference type="GO" id="GO:0003677">
    <property type="term" value="F:DNA binding"/>
    <property type="evidence" value="ECO:0007669"/>
    <property type="project" value="InterPro"/>
</dbReference>
<proteinExistence type="predicted"/>
<feature type="compositionally biased region" description="Low complexity" evidence="1">
    <location>
        <begin position="198"/>
        <end position="211"/>
    </location>
</feature>
<dbReference type="PANTHER" id="PTHR15180:SF1">
    <property type="entry name" value="GENERAL TRANSCRIPTION FACTOR 3C POLYPEPTIDE 1"/>
    <property type="match status" value="1"/>
</dbReference>
<accession>A0AA88YL03</accession>
<dbReference type="Proteomes" id="UP001186944">
    <property type="component" value="Unassembled WGS sequence"/>
</dbReference>
<evidence type="ECO:0000313" key="3">
    <source>
        <dbReference type="Proteomes" id="UP001186944"/>
    </source>
</evidence>
<dbReference type="AlphaFoldDB" id="A0AA88YL03"/>
<feature type="compositionally biased region" description="Basic and acidic residues" evidence="1">
    <location>
        <begin position="234"/>
        <end position="244"/>
    </location>
</feature>
<dbReference type="GO" id="GO:0042791">
    <property type="term" value="P:5S class rRNA transcription by RNA polymerase III"/>
    <property type="evidence" value="ECO:0007669"/>
    <property type="project" value="TreeGrafter"/>
</dbReference>
<feature type="region of interest" description="Disordered" evidence="1">
    <location>
        <begin position="290"/>
        <end position="318"/>
    </location>
</feature>
<dbReference type="EMBL" id="VSWD01000005">
    <property type="protein sequence ID" value="KAK3101690.1"/>
    <property type="molecule type" value="Genomic_DNA"/>
</dbReference>
<dbReference type="GO" id="GO:0000127">
    <property type="term" value="C:transcription factor TFIIIC complex"/>
    <property type="evidence" value="ECO:0007669"/>
    <property type="project" value="InterPro"/>
</dbReference>
<evidence type="ECO:0000313" key="2">
    <source>
        <dbReference type="EMBL" id="KAK3101690.1"/>
    </source>
</evidence>
<organism evidence="2 3">
    <name type="scientific">Pinctada imbricata</name>
    <name type="common">Atlantic pearl-oyster</name>
    <name type="synonym">Pinctada martensii</name>
    <dbReference type="NCBI Taxonomy" id="66713"/>
    <lineage>
        <taxon>Eukaryota</taxon>
        <taxon>Metazoa</taxon>
        <taxon>Spiralia</taxon>
        <taxon>Lophotrochozoa</taxon>
        <taxon>Mollusca</taxon>
        <taxon>Bivalvia</taxon>
        <taxon>Autobranchia</taxon>
        <taxon>Pteriomorphia</taxon>
        <taxon>Pterioida</taxon>
        <taxon>Pterioidea</taxon>
        <taxon>Pteriidae</taxon>
        <taxon>Pinctada</taxon>
    </lineage>
</organism>
<keyword evidence="3" id="KW-1185">Reference proteome</keyword>
<feature type="compositionally biased region" description="Polar residues" evidence="1">
    <location>
        <begin position="172"/>
        <end position="192"/>
    </location>
</feature>
<dbReference type="PANTHER" id="PTHR15180">
    <property type="entry name" value="GENERAL TRANSCRIPTION FACTOR 3C POLYPEPTIDE 1"/>
    <property type="match status" value="1"/>
</dbReference>
<feature type="region of interest" description="Disordered" evidence="1">
    <location>
        <begin position="71"/>
        <end position="252"/>
    </location>
</feature>
<dbReference type="GO" id="GO:0006384">
    <property type="term" value="P:transcription initiation at RNA polymerase III promoter"/>
    <property type="evidence" value="ECO:0007669"/>
    <property type="project" value="InterPro"/>
</dbReference>
<reference evidence="2" key="1">
    <citation type="submission" date="2019-08" db="EMBL/GenBank/DDBJ databases">
        <title>The improved chromosome-level genome for the pearl oyster Pinctada fucata martensii using PacBio sequencing and Hi-C.</title>
        <authorList>
            <person name="Zheng Z."/>
        </authorList>
    </citation>
    <scope>NUCLEOTIDE SEQUENCE</scope>
    <source>
        <strain evidence="2">ZZ-2019</strain>
        <tissue evidence="2">Adductor muscle</tissue>
    </source>
</reference>
<gene>
    <name evidence="2" type="ORF">FSP39_005512</name>
</gene>